<proteinExistence type="inferred from homology"/>
<evidence type="ECO:0000256" key="4">
    <source>
        <dbReference type="RuleBase" id="RU361267"/>
    </source>
</evidence>
<keyword evidence="3 4" id="KW-0012">Acyltransferase</keyword>
<keyword evidence="4" id="KW-0594">Phospholipid biosynthesis</keyword>
<protein>
    <recommendedName>
        <fullName evidence="4">1-acyl-sn-glycerol-3-phosphate acyltransferase</fullName>
        <ecNumber evidence="4">2.3.1.51</ecNumber>
    </recommendedName>
</protein>
<dbReference type="AlphaFoldDB" id="A0A845L160"/>
<evidence type="ECO:0000256" key="1">
    <source>
        <dbReference type="ARBA" id="ARBA00008655"/>
    </source>
</evidence>
<dbReference type="EC" id="2.3.1.51" evidence="4"/>
<dbReference type="Pfam" id="PF01553">
    <property type="entry name" value="Acyltransferase"/>
    <property type="match status" value="1"/>
</dbReference>
<evidence type="ECO:0000259" key="5">
    <source>
        <dbReference type="SMART" id="SM00563"/>
    </source>
</evidence>
<dbReference type="OrthoDB" id="9803035at2"/>
<comment type="domain">
    <text evidence="4">The HXXXXD motif is essential for acyltransferase activity and may constitute the binding site for the phosphate moiety of the glycerol-3-phosphate.</text>
</comment>
<keyword evidence="2 4" id="KW-0808">Transferase</keyword>
<comment type="similarity">
    <text evidence="1 4">Belongs to the 1-acyl-sn-glycerol-3-phosphate acyltransferase family.</text>
</comment>
<sequence>MTDEIRSAFVNPEEMERKGLASAYWLYRLLRALFRFPFKHFCHWRISGLENVPLDGPLIVVSNHVSNWDPVILACALPRQLHFMAKAELFKIPVLSYVMTVCGAYAVDRGKSGRQALKKSLDILEQDKVICIFPEGTRSKTGETGEAKAGTAMIAAKSRAYILPVGLHNSGNVFSGGWFRPFSVSIGRPFRIETAEGERLSSQRLHDLSDGMMEEIAGLVNRAKEI</sequence>
<dbReference type="CDD" id="cd07989">
    <property type="entry name" value="LPLAT_AGPAT-like"/>
    <property type="match status" value="1"/>
</dbReference>
<feature type="domain" description="Phospholipid/glycerol acyltransferase" evidence="5">
    <location>
        <begin position="58"/>
        <end position="170"/>
    </location>
</feature>
<organism evidence="6 7">
    <name type="scientific">Heliomicrobium undosum</name>
    <dbReference type="NCBI Taxonomy" id="121734"/>
    <lineage>
        <taxon>Bacteria</taxon>
        <taxon>Bacillati</taxon>
        <taxon>Bacillota</taxon>
        <taxon>Clostridia</taxon>
        <taxon>Eubacteriales</taxon>
        <taxon>Heliobacteriaceae</taxon>
        <taxon>Heliomicrobium</taxon>
    </lineage>
</organism>
<evidence type="ECO:0000256" key="3">
    <source>
        <dbReference type="ARBA" id="ARBA00023315"/>
    </source>
</evidence>
<dbReference type="PANTHER" id="PTHR10434:SF11">
    <property type="entry name" value="1-ACYL-SN-GLYCEROL-3-PHOSPHATE ACYLTRANSFERASE"/>
    <property type="match status" value="1"/>
</dbReference>
<comment type="catalytic activity">
    <reaction evidence="4">
        <text>a 1-acyl-sn-glycero-3-phosphate + an acyl-CoA = a 1,2-diacyl-sn-glycero-3-phosphate + CoA</text>
        <dbReference type="Rhea" id="RHEA:19709"/>
        <dbReference type="ChEBI" id="CHEBI:57287"/>
        <dbReference type="ChEBI" id="CHEBI:57970"/>
        <dbReference type="ChEBI" id="CHEBI:58342"/>
        <dbReference type="ChEBI" id="CHEBI:58608"/>
        <dbReference type="EC" id="2.3.1.51"/>
    </reaction>
</comment>
<keyword evidence="4" id="KW-0443">Lipid metabolism</keyword>
<dbReference type="PANTHER" id="PTHR10434">
    <property type="entry name" value="1-ACYL-SN-GLYCEROL-3-PHOSPHATE ACYLTRANSFERASE"/>
    <property type="match status" value="1"/>
</dbReference>
<keyword evidence="7" id="KW-1185">Reference proteome</keyword>
<evidence type="ECO:0000313" key="7">
    <source>
        <dbReference type="Proteomes" id="UP000463470"/>
    </source>
</evidence>
<reference evidence="6 7" key="1">
    <citation type="submission" date="2020-01" db="EMBL/GenBank/DDBJ databases">
        <title>Whole-genome sequence of Heliobacterium undosum DSM 13378.</title>
        <authorList>
            <person name="Kyndt J.A."/>
            <person name="Meyer T.E."/>
        </authorList>
    </citation>
    <scope>NUCLEOTIDE SEQUENCE [LARGE SCALE GENOMIC DNA]</scope>
    <source>
        <strain evidence="6 7">DSM 13378</strain>
    </source>
</reference>
<dbReference type="GO" id="GO:0016020">
    <property type="term" value="C:membrane"/>
    <property type="evidence" value="ECO:0007669"/>
    <property type="project" value="InterPro"/>
</dbReference>
<dbReference type="GO" id="GO:0006654">
    <property type="term" value="P:phosphatidic acid biosynthetic process"/>
    <property type="evidence" value="ECO:0007669"/>
    <property type="project" value="TreeGrafter"/>
</dbReference>
<name>A0A845L160_9FIRM</name>
<evidence type="ECO:0000313" key="6">
    <source>
        <dbReference type="EMBL" id="MZP28140.1"/>
    </source>
</evidence>
<evidence type="ECO:0000256" key="2">
    <source>
        <dbReference type="ARBA" id="ARBA00022679"/>
    </source>
</evidence>
<comment type="caution">
    <text evidence="6">The sequence shown here is derived from an EMBL/GenBank/DDBJ whole genome shotgun (WGS) entry which is preliminary data.</text>
</comment>
<accession>A0A845L160</accession>
<dbReference type="Proteomes" id="UP000463470">
    <property type="component" value="Unassembled WGS sequence"/>
</dbReference>
<dbReference type="RefSeq" id="WP_161253057.1">
    <property type="nucleotide sequence ID" value="NZ_WXEY01000001.1"/>
</dbReference>
<keyword evidence="4" id="KW-0444">Lipid biosynthesis</keyword>
<gene>
    <name evidence="6" type="ORF">GTO91_00180</name>
</gene>
<dbReference type="NCBIfam" id="TIGR00530">
    <property type="entry name" value="AGP_acyltrn"/>
    <property type="match status" value="1"/>
</dbReference>
<dbReference type="SUPFAM" id="SSF69593">
    <property type="entry name" value="Glycerol-3-phosphate (1)-acyltransferase"/>
    <property type="match status" value="1"/>
</dbReference>
<dbReference type="EMBL" id="WXEY01000001">
    <property type="protein sequence ID" value="MZP28140.1"/>
    <property type="molecule type" value="Genomic_DNA"/>
</dbReference>
<dbReference type="InterPro" id="IPR002123">
    <property type="entry name" value="Plipid/glycerol_acylTrfase"/>
</dbReference>
<keyword evidence="4" id="KW-1208">Phospholipid metabolism</keyword>
<dbReference type="GO" id="GO:0003841">
    <property type="term" value="F:1-acylglycerol-3-phosphate O-acyltransferase activity"/>
    <property type="evidence" value="ECO:0007669"/>
    <property type="project" value="UniProtKB-UniRule"/>
</dbReference>
<dbReference type="InterPro" id="IPR004552">
    <property type="entry name" value="AGP_acyltrans"/>
</dbReference>
<dbReference type="SMART" id="SM00563">
    <property type="entry name" value="PlsC"/>
    <property type="match status" value="1"/>
</dbReference>